<evidence type="ECO:0000313" key="1">
    <source>
        <dbReference type="EMBL" id="MBD2840971.1"/>
    </source>
</evidence>
<dbReference type="EMBL" id="JACXLC010000001">
    <property type="protein sequence ID" value="MBD2840971.1"/>
    <property type="molecule type" value="Genomic_DNA"/>
</dbReference>
<gene>
    <name evidence="1" type="ORF">IB285_01740</name>
</gene>
<keyword evidence="2" id="KW-1185">Reference proteome</keyword>
<sequence>MKTDWSAKIPKAMLTKRAMEKPTPELKEFTRKYKMMPPKGRKKFFRITNSV</sequence>
<dbReference type="Proteomes" id="UP000635384">
    <property type="component" value="Unassembled WGS sequence"/>
</dbReference>
<organism evidence="1 2">
    <name type="scientific">Erythrobacter rubeus</name>
    <dbReference type="NCBI Taxonomy" id="2760803"/>
    <lineage>
        <taxon>Bacteria</taxon>
        <taxon>Pseudomonadati</taxon>
        <taxon>Pseudomonadota</taxon>
        <taxon>Alphaproteobacteria</taxon>
        <taxon>Sphingomonadales</taxon>
        <taxon>Erythrobacteraceae</taxon>
        <taxon>Erythrobacter/Porphyrobacter group</taxon>
        <taxon>Erythrobacter</taxon>
    </lineage>
</organism>
<protein>
    <submittedName>
        <fullName evidence="1">Uncharacterized protein</fullName>
    </submittedName>
</protein>
<name>A0ABR8KS22_9SPHN</name>
<proteinExistence type="predicted"/>
<evidence type="ECO:0000313" key="2">
    <source>
        <dbReference type="Proteomes" id="UP000635384"/>
    </source>
</evidence>
<comment type="caution">
    <text evidence="1">The sequence shown here is derived from an EMBL/GenBank/DDBJ whole genome shotgun (WGS) entry which is preliminary data.</text>
</comment>
<dbReference type="RefSeq" id="WP_190786551.1">
    <property type="nucleotide sequence ID" value="NZ_JACXLC010000001.1"/>
</dbReference>
<reference evidence="1 2" key="1">
    <citation type="submission" date="2020-09" db="EMBL/GenBank/DDBJ databases">
        <authorList>
            <person name="Yoon J.-W."/>
        </authorList>
    </citation>
    <scope>NUCLEOTIDE SEQUENCE [LARGE SCALE GENOMIC DNA]</scope>
    <source>
        <strain evidence="1 2">KMU-140</strain>
    </source>
</reference>
<accession>A0ABR8KS22</accession>